<dbReference type="AlphaFoldDB" id="A0A803PNG3"/>
<evidence type="ECO:0000259" key="1">
    <source>
        <dbReference type="Pfam" id="PF22936"/>
    </source>
</evidence>
<name>A0A803PNG3_CANSA</name>
<dbReference type="OMA" id="GHTVERC"/>
<dbReference type="EnsemblPlants" id="evm.model.05.1917">
    <property type="protein sequence ID" value="cds.evm.model.05.1917"/>
    <property type="gene ID" value="evm.TU.05.1917"/>
</dbReference>
<organism evidence="2 3">
    <name type="scientific">Cannabis sativa</name>
    <name type="common">Hemp</name>
    <name type="synonym">Marijuana</name>
    <dbReference type="NCBI Taxonomy" id="3483"/>
    <lineage>
        <taxon>Eukaryota</taxon>
        <taxon>Viridiplantae</taxon>
        <taxon>Streptophyta</taxon>
        <taxon>Embryophyta</taxon>
        <taxon>Tracheophyta</taxon>
        <taxon>Spermatophyta</taxon>
        <taxon>Magnoliopsida</taxon>
        <taxon>eudicotyledons</taxon>
        <taxon>Gunneridae</taxon>
        <taxon>Pentapetalae</taxon>
        <taxon>rosids</taxon>
        <taxon>fabids</taxon>
        <taxon>Rosales</taxon>
        <taxon>Cannabaceae</taxon>
        <taxon>Cannabis</taxon>
    </lineage>
</organism>
<proteinExistence type="predicted"/>
<reference evidence="2" key="1">
    <citation type="submission" date="2018-11" db="EMBL/GenBank/DDBJ databases">
        <authorList>
            <person name="Grassa J C."/>
        </authorList>
    </citation>
    <scope>NUCLEOTIDE SEQUENCE [LARGE SCALE GENOMIC DNA]</scope>
</reference>
<feature type="domain" description="Retrovirus-related Pol polyprotein from transposon TNT 1-94-like beta-barrel" evidence="1">
    <location>
        <begin position="135"/>
        <end position="208"/>
    </location>
</feature>
<keyword evidence="3" id="KW-1185">Reference proteome</keyword>
<dbReference type="Pfam" id="PF22936">
    <property type="entry name" value="Pol_BBD"/>
    <property type="match status" value="1"/>
</dbReference>
<dbReference type="EMBL" id="UZAU01000547">
    <property type="status" value="NOT_ANNOTATED_CDS"/>
    <property type="molecule type" value="Genomic_DNA"/>
</dbReference>
<dbReference type="InterPro" id="IPR054722">
    <property type="entry name" value="PolX-like_BBD"/>
</dbReference>
<evidence type="ECO:0000313" key="3">
    <source>
        <dbReference type="Proteomes" id="UP000596661"/>
    </source>
</evidence>
<protein>
    <recommendedName>
        <fullName evidence="1">Retrovirus-related Pol polyprotein from transposon TNT 1-94-like beta-barrel domain-containing protein</fullName>
    </recommendedName>
</protein>
<reference evidence="2" key="2">
    <citation type="submission" date="2021-03" db="UniProtKB">
        <authorList>
            <consortium name="EnsemblPlants"/>
        </authorList>
    </citation>
    <scope>IDENTIFICATION</scope>
</reference>
<sequence length="277" mass="30707">MSNNGNRPVCTHYGVPGHTAAKCYMVHGYPPSHLLHGRFPKEIPNKPENHQNRSLANFSAANNWPEGVPEDQDLISQCQKLMTMMAQRIQSQSQTSPSQPFGFPTQNDQCQNDHNQHPTVSNISNSVPSIPKTCWIIYTGATHHVCSDPSLFTSIQKNSRIDSVGMPNGVNAKVIFVGTIYLHGIVVHNVFYVPKFQFNLLSMCALSDSSNYSFLFLPTKCIVLYITKNQVIGMGERVVNLHYLHDQTVSSVSSIVNSEIILVMKPCGIIGLVMPLV</sequence>
<evidence type="ECO:0000313" key="2">
    <source>
        <dbReference type="EnsemblPlants" id="cds.evm.model.05.1917"/>
    </source>
</evidence>
<dbReference type="Proteomes" id="UP000596661">
    <property type="component" value="Chromosome 5"/>
</dbReference>
<accession>A0A803PNG3</accession>
<dbReference type="Gramene" id="evm.model.05.1917">
    <property type="protein sequence ID" value="cds.evm.model.05.1917"/>
    <property type="gene ID" value="evm.TU.05.1917"/>
</dbReference>